<sequence>MKIPSVATAGTNAKTSNVLAGTSAASAATSAANTAIGSQSSVNADPSAGPSARRPKNASSSGVRPATALASGGRPTSATSSDVRLLSTQQSTSSEAGQKRKTSIALRGGATLAYKRPRQKKAKIAGYGLLFGSGGSVNERSENTNRVLHSAILSSLTPTNIDLGYIPNGLRWKGRAAITQRQLREESYRSTQGTHATPNTQGTQVTH</sequence>
<feature type="compositionally biased region" description="Low complexity" evidence="1">
    <location>
        <begin position="20"/>
        <end position="35"/>
    </location>
</feature>
<name>A0ABQ7VMQ9_SOLTU</name>
<organism evidence="2 3">
    <name type="scientific">Solanum tuberosum</name>
    <name type="common">Potato</name>
    <dbReference type="NCBI Taxonomy" id="4113"/>
    <lineage>
        <taxon>Eukaryota</taxon>
        <taxon>Viridiplantae</taxon>
        <taxon>Streptophyta</taxon>
        <taxon>Embryophyta</taxon>
        <taxon>Tracheophyta</taxon>
        <taxon>Spermatophyta</taxon>
        <taxon>Magnoliopsida</taxon>
        <taxon>eudicotyledons</taxon>
        <taxon>Gunneridae</taxon>
        <taxon>Pentapetalae</taxon>
        <taxon>asterids</taxon>
        <taxon>lamiids</taxon>
        <taxon>Solanales</taxon>
        <taxon>Solanaceae</taxon>
        <taxon>Solanoideae</taxon>
        <taxon>Solaneae</taxon>
        <taxon>Solanum</taxon>
    </lineage>
</organism>
<evidence type="ECO:0000313" key="3">
    <source>
        <dbReference type="Proteomes" id="UP000826656"/>
    </source>
</evidence>
<evidence type="ECO:0000256" key="1">
    <source>
        <dbReference type="SAM" id="MobiDB-lite"/>
    </source>
</evidence>
<dbReference type="Proteomes" id="UP000826656">
    <property type="component" value="Unassembled WGS sequence"/>
</dbReference>
<feature type="compositionally biased region" description="Polar residues" evidence="1">
    <location>
        <begin position="189"/>
        <end position="207"/>
    </location>
</feature>
<feature type="region of interest" description="Disordered" evidence="1">
    <location>
        <begin position="183"/>
        <end position="207"/>
    </location>
</feature>
<evidence type="ECO:0008006" key="4">
    <source>
        <dbReference type="Google" id="ProtNLM"/>
    </source>
</evidence>
<dbReference type="EMBL" id="JAIVGD010000011">
    <property type="protein sequence ID" value="KAH0769580.1"/>
    <property type="molecule type" value="Genomic_DNA"/>
</dbReference>
<protein>
    <recommendedName>
        <fullName evidence="4">Transposon MuDR mudrA</fullName>
    </recommendedName>
</protein>
<accession>A0ABQ7VMQ9</accession>
<comment type="caution">
    <text evidence="2">The sequence shown here is derived from an EMBL/GenBank/DDBJ whole genome shotgun (WGS) entry which is preliminary data.</text>
</comment>
<proteinExistence type="predicted"/>
<feature type="compositionally biased region" description="Polar residues" evidence="1">
    <location>
        <begin position="74"/>
        <end position="96"/>
    </location>
</feature>
<reference evidence="2 3" key="1">
    <citation type="journal article" date="2021" name="bioRxiv">
        <title>Chromosome-scale and haplotype-resolved genome assembly of a tetraploid potato cultivar.</title>
        <authorList>
            <person name="Sun H."/>
            <person name="Jiao W.-B."/>
            <person name="Krause K."/>
            <person name="Campoy J.A."/>
            <person name="Goel M."/>
            <person name="Folz-Donahue K."/>
            <person name="Kukat C."/>
            <person name="Huettel B."/>
            <person name="Schneeberger K."/>
        </authorList>
    </citation>
    <scope>NUCLEOTIDE SEQUENCE [LARGE SCALE GENOMIC DNA]</scope>
    <source>
        <strain evidence="2">SolTubOtavaFocal</strain>
        <tissue evidence="2">Leaves</tissue>
    </source>
</reference>
<feature type="compositionally biased region" description="Polar residues" evidence="1">
    <location>
        <begin position="8"/>
        <end position="19"/>
    </location>
</feature>
<feature type="region of interest" description="Disordered" evidence="1">
    <location>
        <begin position="1"/>
        <end position="102"/>
    </location>
</feature>
<evidence type="ECO:0000313" key="2">
    <source>
        <dbReference type="EMBL" id="KAH0769580.1"/>
    </source>
</evidence>
<gene>
    <name evidence="2" type="ORF">KY290_013561</name>
</gene>
<keyword evidence="3" id="KW-1185">Reference proteome</keyword>